<organism evidence="1">
    <name type="scientific">Thoracosphaera heimii</name>
    <name type="common">Dinoflagellate</name>
    <name type="synonym">Syracosphaera heimii</name>
    <dbReference type="NCBI Taxonomy" id="2923"/>
    <lineage>
        <taxon>Eukaryota</taxon>
        <taxon>Sar</taxon>
        <taxon>Alveolata</taxon>
        <taxon>Dinophyceae</taxon>
        <taxon>Thoracosphaerales</taxon>
        <taxon>Thoracosphaeraceae</taxon>
        <taxon>Thoracosphaera</taxon>
    </lineage>
</organism>
<reference evidence="1" key="1">
    <citation type="submission" date="2021-01" db="EMBL/GenBank/DDBJ databases">
        <authorList>
            <person name="Corre E."/>
            <person name="Pelletier E."/>
            <person name="Niang G."/>
            <person name="Scheremetjew M."/>
            <person name="Finn R."/>
            <person name="Kale V."/>
            <person name="Holt S."/>
            <person name="Cochrane G."/>
            <person name="Meng A."/>
            <person name="Brown T."/>
            <person name="Cohen L."/>
        </authorList>
    </citation>
    <scope>NUCLEOTIDE SEQUENCE</scope>
    <source>
        <strain evidence="1">CCCM 670</strain>
    </source>
</reference>
<accession>A0A7R9SUT1</accession>
<protein>
    <submittedName>
        <fullName evidence="1">Uncharacterized protein</fullName>
    </submittedName>
</protein>
<name>A0A7R9SUT1_THOHE</name>
<dbReference type="EMBL" id="HBDU01000655">
    <property type="protein sequence ID" value="CAD8215698.1"/>
    <property type="molecule type" value="Transcribed_RNA"/>
</dbReference>
<proteinExistence type="predicted"/>
<evidence type="ECO:0000313" key="1">
    <source>
        <dbReference type="EMBL" id="CAD8215698.1"/>
    </source>
</evidence>
<dbReference type="AlphaFoldDB" id="A0A7R9SUT1"/>
<sequence length="138" mass="14997">MTVFFFFFYHPRIHDCSTEPSLRVHGVHVGTELLLVLRSPPLLGLVPILAEHVAGHVRGDDAGLLLAHDLMPPGPHDLRVLRPRDPVLLVSEEAGELDGCDATPNVTGEELWVPQALMAPHDAGAQMRVAPGVARREA</sequence>
<gene>
    <name evidence="1" type="ORF">THEI0225_LOCUS100</name>
</gene>